<accession>T1E237</accession>
<organism evidence="2">
    <name type="scientific">Psorophora albipes</name>
    <dbReference type="NCBI Taxonomy" id="869069"/>
    <lineage>
        <taxon>Eukaryota</taxon>
        <taxon>Metazoa</taxon>
        <taxon>Ecdysozoa</taxon>
        <taxon>Arthropoda</taxon>
        <taxon>Hexapoda</taxon>
        <taxon>Insecta</taxon>
        <taxon>Pterygota</taxon>
        <taxon>Neoptera</taxon>
        <taxon>Endopterygota</taxon>
        <taxon>Diptera</taxon>
        <taxon>Nematocera</taxon>
        <taxon>Culicoidea</taxon>
        <taxon>Culicidae</taxon>
        <taxon>Culicinae</taxon>
        <taxon>Aedini</taxon>
        <taxon>Psorophora</taxon>
    </lineage>
</organism>
<keyword evidence="1" id="KW-0175">Coiled coil</keyword>
<protein>
    <submittedName>
        <fullName evidence="2">Putative 34 kDa secreted protein</fullName>
    </submittedName>
</protein>
<evidence type="ECO:0000313" key="2">
    <source>
        <dbReference type="EMBL" id="JAA93292.1"/>
    </source>
</evidence>
<name>T1E237_9DIPT</name>
<dbReference type="AlphaFoldDB" id="T1E237"/>
<sequence length="295" mass="33688">FTLVVHSYPVPDQNDAECTISEDDLDTLRSIIQRASVAKDAATLSGNSVEKCPILKNITEALEKISQDVGYLKNQTDSKSAVDDMQEKMIQMVKNRDIFERDSNKESTRVQGEMIEKILSLKVEITKLQQDIRETTNKMHEAMAELVFQSVQFNITDTVHGYTKQLAEAKLPELLDRLEKDPRVHYGATELLTRIGDENLIKKVYTSSLERLQKLDISKINEKEKGKNILVNLVCFVYETQPTLNDYFTEYRSTLNELGQRLFPGAWKDRNIQKDIKSRVICDSPWPAEVIVSTG</sequence>
<feature type="coiled-coil region" evidence="1">
    <location>
        <begin position="118"/>
        <end position="145"/>
    </location>
</feature>
<evidence type="ECO:0000256" key="1">
    <source>
        <dbReference type="SAM" id="Coils"/>
    </source>
</evidence>
<feature type="non-terminal residue" evidence="2">
    <location>
        <position position="1"/>
    </location>
</feature>
<proteinExistence type="evidence at transcript level"/>
<dbReference type="EMBL" id="GALA01001560">
    <property type="protein sequence ID" value="JAA93292.1"/>
    <property type="molecule type" value="mRNA"/>
</dbReference>
<reference evidence="2" key="1">
    <citation type="journal article" date="2013" name="BMC Genomics">
        <title>A deep insight into the sialotranscriptome of the mosquito, Psorophora albipes.</title>
        <authorList>
            <person name="Chagas A.C."/>
            <person name="Calvo E."/>
            <person name="Rios-Velasquez C.M."/>
            <person name="Pessoa F.A."/>
            <person name="Medeiros J.F."/>
            <person name="Ribeiro J.M."/>
        </authorList>
    </citation>
    <scope>NUCLEOTIDE SEQUENCE</scope>
</reference>